<dbReference type="EMBL" id="ACYE01000228">
    <property type="protein sequence ID" value="EFE40712.1"/>
    <property type="molecule type" value="Genomic_DNA"/>
</dbReference>
<feature type="non-terminal residue" evidence="1">
    <location>
        <position position="1"/>
    </location>
</feature>
<dbReference type="RefSeq" id="XP_003021330.1">
    <property type="nucleotide sequence ID" value="XM_003021284.1"/>
</dbReference>
<dbReference type="KEGG" id="tve:TRV_04536"/>
<accession>D4DBN6</accession>
<name>D4DBN6_TRIVH</name>
<dbReference type="GeneID" id="9578235"/>
<evidence type="ECO:0000313" key="2">
    <source>
        <dbReference type="Proteomes" id="UP000008383"/>
    </source>
</evidence>
<sequence length="168" mass="18487">LVSELVVAFGAVIGDARWAPALVDLVPNMSSRSSSLRTTTPYTFTAQRRRLDVSPSTAILGTADKHAESHGHLAWQASPLPSSDGRRWQTFLCFSSFLRFFFFFFSSSSRTLDDCVSKQPCIIKLAKIVAAQVKLLLFFSLANLIPPSPYGVLLHATYYIRLSGAVSL</sequence>
<dbReference type="Proteomes" id="UP000008383">
    <property type="component" value="Unassembled WGS sequence"/>
</dbReference>
<dbReference type="HOGENOM" id="CLU_1590451_0_0_1"/>
<gene>
    <name evidence="1" type="ORF">TRV_04536</name>
</gene>
<organism evidence="1 2">
    <name type="scientific">Trichophyton verrucosum (strain HKI 0517)</name>
    <dbReference type="NCBI Taxonomy" id="663202"/>
    <lineage>
        <taxon>Eukaryota</taxon>
        <taxon>Fungi</taxon>
        <taxon>Dikarya</taxon>
        <taxon>Ascomycota</taxon>
        <taxon>Pezizomycotina</taxon>
        <taxon>Eurotiomycetes</taxon>
        <taxon>Eurotiomycetidae</taxon>
        <taxon>Onygenales</taxon>
        <taxon>Arthrodermataceae</taxon>
        <taxon>Trichophyton</taxon>
    </lineage>
</organism>
<keyword evidence="2" id="KW-1185">Reference proteome</keyword>
<comment type="caution">
    <text evidence="1">The sequence shown here is derived from an EMBL/GenBank/DDBJ whole genome shotgun (WGS) entry which is preliminary data.</text>
</comment>
<evidence type="ECO:0000313" key="1">
    <source>
        <dbReference type="EMBL" id="EFE40712.1"/>
    </source>
</evidence>
<dbReference type="AlphaFoldDB" id="D4DBN6"/>
<protein>
    <submittedName>
        <fullName evidence="1">Uncharacterized protein</fullName>
    </submittedName>
</protein>
<proteinExistence type="predicted"/>
<reference evidence="2" key="1">
    <citation type="journal article" date="2011" name="Genome Biol.">
        <title>Comparative and functional genomics provide insights into the pathogenicity of dermatophytic fungi.</title>
        <authorList>
            <person name="Burmester A."/>
            <person name="Shelest E."/>
            <person name="Gloeckner G."/>
            <person name="Heddergott C."/>
            <person name="Schindler S."/>
            <person name="Staib P."/>
            <person name="Heidel A."/>
            <person name="Felder M."/>
            <person name="Petzold A."/>
            <person name="Szafranski K."/>
            <person name="Feuermann M."/>
            <person name="Pedruzzi I."/>
            <person name="Priebe S."/>
            <person name="Groth M."/>
            <person name="Winkler R."/>
            <person name="Li W."/>
            <person name="Kniemeyer O."/>
            <person name="Schroeckh V."/>
            <person name="Hertweck C."/>
            <person name="Hube B."/>
            <person name="White T.C."/>
            <person name="Platzer M."/>
            <person name="Guthke R."/>
            <person name="Heitman J."/>
            <person name="Woestemeyer J."/>
            <person name="Zipfel P.F."/>
            <person name="Monod M."/>
            <person name="Brakhage A.A."/>
        </authorList>
    </citation>
    <scope>NUCLEOTIDE SEQUENCE [LARGE SCALE GENOMIC DNA]</scope>
    <source>
        <strain evidence="2">HKI 0517</strain>
    </source>
</reference>